<comment type="caution">
    <text evidence="2">The sequence shown here is derived from an EMBL/GenBank/DDBJ whole genome shotgun (WGS) entry which is preliminary data.</text>
</comment>
<dbReference type="EMBL" id="BAAANQ010000019">
    <property type="protein sequence ID" value="GAA2065604.1"/>
    <property type="molecule type" value="Genomic_DNA"/>
</dbReference>
<feature type="region of interest" description="Disordered" evidence="1">
    <location>
        <begin position="1"/>
        <end position="95"/>
    </location>
</feature>
<proteinExistence type="predicted"/>
<accession>A0ABN2VMB7</accession>
<protein>
    <submittedName>
        <fullName evidence="2">Uncharacterized protein</fullName>
    </submittedName>
</protein>
<evidence type="ECO:0000313" key="3">
    <source>
        <dbReference type="Proteomes" id="UP001403094"/>
    </source>
</evidence>
<sequence length="110" mass="11244">MRVGKRCLNRPFTTKLTEKSDCADSASGALGRKPGPHPWKPAPSTGVSRPATGPPAPVRTHPAPLPPHAPHSPANTACGLRAWAPPRPTGRPVRRGAGAVVCAGGVLGRG</sequence>
<evidence type="ECO:0000256" key="1">
    <source>
        <dbReference type="SAM" id="MobiDB-lite"/>
    </source>
</evidence>
<gene>
    <name evidence="2" type="ORF">GCM10009757_52230</name>
</gene>
<reference evidence="2 3" key="1">
    <citation type="journal article" date="2019" name="Int. J. Syst. Evol. Microbiol.">
        <title>The Global Catalogue of Microorganisms (GCM) 10K type strain sequencing project: providing services to taxonomists for standard genome sequencing and annotation.</title>
        <authorList>
            <consortium name="The Broad Institute Genomics Platform"/>
            <consortium name="The Broad Institute Genome Sequencing Center for Infectious Disease"/>
            <person name="Wu L."/>
            <person name="Ma J."/>
        </authorList>
    </citation>
    <scope>NUCLEOTIDE SEQUENCE [LARGE SCALE GENOMIC DNA]</scope>
    <source>
        <strain evidence="2 3">JCM 14549</strain>
    </source>
</reference>
<name>A0ABN2VMB7_9ACTN</name>
<dbReference type="Proteomes" id="UP001403094">
    <property type="component" value="Unassembled WGS sequence"/>
</dbReference>
<evidence type="ECO:0000313" key="2">
    <source>
        <dbReference type="EMBL" id="GAA2065604.1"/>
    </source>
</evidence>
<feature type="compositionally biased region" description="Pro residues" evidence="1">
    <location>
        <begin position="52"/>
        <end position="70"/>
    </location>
</feature>
<keyword evidence="3" id="KW-1185">Reference proteome</keyword>
<organism evidence="2 3">
    <name type="scientific">Streptomyces cheonanensis</name>
    <dbReference type="NCBI Taxonomy" id="312720"/>
    <lineage>
        <taxon>Bacteria</taxon>
        <taxon>Bacillati</taxon>
        <taxon>Actinomycetota</taxon>
        <taxon>Actinomycetes</taxon>
        <taxon>Kitasatosporales</taxon>
        <taxon>Streptomycetaceae</taxon>
        <taxon>Streptomyces</taxon>
    </lineage>
</organism>